<keyword evidence="2" id="KW-1185">Reference proteome</keyword>
<evidence type="ECO:0000313" key="1">
    <source>
        <dbReference type="EMBL" id="KDR65647.1"/>
    </source>
</evidence>
<gene>
    <name evidence="1" type="ORF">GALMADRAFT_217451</name>
</gene>
<reference evidence="2" key="1">
    <citation type="journal article" date="2014" name="Proc. Natl. Acad. Sci. U.S.A.">
        <title>Extensive sampling of basidiomycete genomes demonstrates inadequacy of the white-rot/brown-rot paradigm for wood decay fungi.</title>
        <authorList>
            <person name="Riley R."/>
            <person name="Salamov A.A."/>
            <person name="Brown D.W."/>
            <person name="Nagy L.G."/>
            <person name="Floudas D."/>
            <person name="Held B.W."/>
            <person name="Levasseur A."/>
            <person name="Lombard V."/>
            <person name="Morin E."/>
            <person name="Otillar R."/>
            <person name="Lindquist E.A."/>
            <person name="Sun H."/>
            <person name="LaButti K.M."/>
            <person name="Schmutz J."/>
            <person name="Jabbour D."/>
            <person name="Luo H."/>
            <person name="Baker S.E."/>
            <person name="Pisabarro A.G."/>
            <person name="Walton J.D."/>
            <person name="Blanchette R.A."/>
            <person name="Henrissat B."/>
            <person name="Martin F."/>
            <person name="Cullen D."/>
            <person name="Hibbett D.S."/>
            <person name="Grigoriev I.V."/>
        </authorList>
    </citation>
    <scope>NUCLEOTIDE SEQUENCE [LARGE SCALE GENOMIC DNA]</scope>
    <source>
        <strain evidence="2">CBS 339.88</strain>
    </source>
</reference>
<evidence type="ECO:0000313" key="2">
    <source>
        <dbReference type="Proteomes" id="UP000027222"/>
    </source>
</evidence>
<dbReference type="HOGENOM" id="CLU_1547707_0_0_1"/>
<accession>A0A067S6X5</accession>
<organism evidence="1 2">
    <name type="scientific">Galerina marginata (strain CBS 339.88)</name>
    <dbReference type="NCBI Taxonomy" id="685588"/>
    <lineage>
        <taxon>Eukaryota</taxon>
        <taxon>Fungi</taxon>
        <taxon>Dikarya</taxon>
        <taxon>Basidiomycota</taxon>
        <taxon>Agaricomycotina</taxon>
        <taxon>Agaricomycetes</taxon>
        <taxon>Agaricomycetidae</taxon>
        <taxon>Agaricales</taxon>
        <taxon>Agaricineae</taxon>
        <taxon>Strophariaceae</taxon>
        <taxon>Galerina</taxon>
    </lineage>
</organism>
<name>A0A067S6X5_GALM3</name>
<dbReference type="Proteomes" id="UP000027222">
    <property type="component" value="Unassembled WGS sequence"/>
</dbReference>
<dbReference type="EMBL" id="KL142437">
    <property type="protein sequence ID" value="KDR65647.1"/>
    <property type="molecule type" value="Genomic_DNA"/>
</dbReference>
<sequence>MIKFAKSSVPPSTIHRKSPCASRLRMDLANLQPPYQLRLLKTCSLLWGSSNVNMVRQLIVIPVPLNSLGIVERPSGFRLGIQVFSLRVPIALSPEFGTAIHTFGSLTAREDFAVFLPGAHRTSNDTLHVLCSAARGARNTFPYVSNGFYCQNSKTTASSAFLGSKIVAFSRIY</sequence>
<protein>
    <submittedName>
        <fullName evidence="1">Uncharacterized protein</fullName>
    </submittedName>
</protein>
<dbReference type="AlphaFoldDB" id="A0A067S6X5"/>
<proteinExistence type="predicted"/>